<dbReference type="Proteomes" id="UP000237608">
    <property type="component" value="Unassembled WGS sequence"/>
</dbReference>
<dbReference type="OrthoDB" id="7362103at2"/>
<dbReference type="InterPro" id="IPR025232">
    <property type="entry name" value="DUF4174"/>
</dbReference>
<keyword evidence="4" id="KW-1185">Reference proteome</keyword>
<evidence type="ECO:0000313" key="4">
    <source>
        <dbReference type="Proteomes" id="UP000237608"/>
    </source>
</evidence>
<dbReference type="Pfam" id="PF13778">
    <property type="entry name" value="DUF4174"/>
    <property type="match status" value="1"/>
</dbReference>
<dbReference type="EMBL" id="MSCL01000001">
    <property type="protein sequence ID" value="PQJ76023.1"/>
    <property type="molecule type" value="Genomic_DNA"/>
</dbReference>
<gene>
    <name evidence="3" type="ORF">BTO13_12660</name>
</gene>
<proteinExistence type="predicted"/>
<comment type="caution">
    <text evidence="3">The sequence shown here is derived from an EMBL/GenBank/DDBJ whole genome shotgun (WGS) entry which is preliminary data.</text>
</comment>
<reference evidence="3 4" key="1">
    <citation type="submission" date="2016-12" db="EMBL/GenBank/DDBJ databases">
        <title>Trade-off between light-utilization and light-protection in marine flavobacteria.</title>
        <authorList>
            <person name="Kumagai Y."/>
            <person name="Yoshizawa S."/>
            <person name="Kogure K."/>
            <person name="Iwasaki W."/>
        </authorList>
    </citation>
    <scope>NUCLEOTIDE SEQUENCE [LARGE SCALE GENOMIC DNA]</scope>
    <source>
        <strain evidence="3 4">KCTC 22729</strain>
    </source>
</reference>
<feature type="domain" description="DUF4174" evidence="2">
    <location>
        <begin position="20"/>
        <end position="133"/>
    </location>
</feature>
<protein>
    <recommendedName>
        <fullName evidence="2">DUF4174 domain-containing protein</fullName>
    </recommendedName>
</protein>
<name>A0A2S7WEI6_9FLAO</name>
<keyword evidence="1" id="KW-0732">Signal</keyword>
<dbReference type="AlphaFoldDB" id="A0A2S7WEI6"/>
<evidence type="ECO:0000313" key="3">
    <source>
        <dbReference type="EMBL" id="PQJ76023.1"/>
    </source>
</evidence>
<sequence length="139" mass="16410">MRLLFFIVLVCNQVLFGQTMENHLWKNRVLLIFTEDKNSADYQQQISLLEKENNELKDRKLVVYSFTKTDFLFNFESTWRNSSELFTKFNPKKANFKIWLIGLDGGIKLAQTTNLSTEKLFAIIDGMPMRKREMSTKNN</sequence>
<evidence type="ECO:0000259" key="2">
    <source>
        <dbReference type="Pfam" id="PF13778"/>
    </source>
</evidence>
<evidence type="ECO:0000256" key="1">
    <source>
        <dbReference type="ARBA" id="ARBA00022729"/>
    </source>
</evidence>
<accession>A0A2S7WEI6</accession>
<organism evidence="3 4">
    <name type="scientific">Polaribacter gangjinensis</name>
    <dbReference type="NCBI Taxonomy" id="574710"/>
    <lineage>
        <taxon>Bacteria</taxon>
        <taxon>Pseudomonadati</taxon>
        <taxon>Bacteroidota</taxon>
        <taxon>Flavobacteriia</taxon>
        <taxon>Flavobacteriales</taxon>
        <taxon>Flavobacteriaceae</taxon>
    </lineage>
</organism>